<feature type="binding site" evidence="6">
    <location>
        <begin position="106"/>
        <end position="113"/>
    </location>
    <ligand>
        <name>ATP</name>
        <dbReference type="ChEBI" id="CHEBI:30616"/>
    </ligand>
</feature>
<dbReference type="EMBL" id="JBBWWQ010000008">
    <property type="protein sequence ID" value="KAK8940456.1"/>
    <property type="molecule type" value="Genomic_DNA"/>
</dbReference>
<dbReference type="GO" id="GO:0005524">
    <property type="term" value="F:ATP binding"/>
    <property type="evidence" value="ECO:0007669"/>
    <property type="project" value="UniProtKB-UniRule"/>
</dbReference>
<evidence type="ECO:0000256" key="2">
    <source>
        <dbReference type="ARBA" id="ARBA00022741"/>
    </source>
</evidence>
<keyword evidence="3 6" id="KW-0067">ATP-binding</keyword>
<dbReference type="GO" id="GO:0005874">
    <property type="term" value="C:microtubule"/>
    <property type="evidence" value="ECO:0007669"/>
    <property type="project" value="UniProtKB-KW"/>
</dbReference>
<dbReference type="InterPro" id="IPR036961">
    <property type="entry name" value="Kinesin_motor_dom_sf"/>
</dbReference>
<dbReference type="FunFam" id="3.40.850.10:FF:000087">
    <property type="entry name" value="Kinesin-like protein"/>
    <property type="match status" value="1"/>
</dbReference>
<evidence type="ECO:0000256" key="1">
    <source>
        <dbReference type="ARBA" id="ARBA00022701"/>
    </source>
</evidence>
<keyword evidence="4 6" id="KW-0505">Motor protein</keyword>
<dbReference type="Gene3D" id="3.40.850.10">
    <property type="entry name" value="Kinesin motor domain"/>
    <property type="match status" value="1"/>
</dbReference>
<dbReference type="AlphaFoldDB" id="A0AAP0G6F9"/>
<dbReference type="InterPro" id="IPR010994">
    <property type="entry name" value="RuvA_2-like"/>
</dbReference>
<organism evidence="9 10">
    <name type="scientific">Platanthera zijinensis</name>
    <dbReference type="NCBI Taxonomy" id="2320716"/>
    <lineage>
        <taxon>Eukaryota</taxon>
        <taxon>Viridiplantae</taxon>
        <taxon>Streptophyta</taxon>
        <taxon>Embryophyta</taxon>
        <taxon>Tracheophyta</taxon>
        <taxon>Spermatophyta</taxon>
        <taxon>Magnoliopsida</taxon>
        <taxon>Liliopsida</taxon>
        <taxon>Asparagales</taxon>
        <taxon>Orchidaceae</taxon>
        <taxon>Orchidoideae</taxon>
        <taxon>Orchideae</taxon>
        <taxon>Orchidinae</taxon>
        <taxon>Platanthera</taxon>
    </lineage>
</organism>
<dbReference type="GO" id="GO:0005875">
    <property type="term" value="C:microtubule associated complex"/>
    <property type="evidence" value="ECO:0007669"/>
    <property type="project" value="TreeGrafter"/>
</dbReference>
<dbReference type="SUPFAM" id="SSF47781">
    <property type="entry name" value="RuvA domain 2-like"/>
    <property type="match status" value="1"/>
</dbReference>
<evidence type="ECO:0000259" key="8">
    <source>
        <dbReference type="PROSITE" id="PS50067"/>
    </source>
</evidence>
<dbReference type="PROSITE" id="PS00411">
    <property type="entry name" value="KINESIN_MOTOR_1"/>
    <property type="match status" value="1"/>
</dbReference>
<dbReference type="PANTHER" id="PTHR47969">
    <property type="entry name" value="CHROMOSOME-ASSOCIATED KINESIN KIF4A-RELATED"/>
    <property type="match status" value="1"/>
</dbReference>
<dbReference type="GO" id="GO:0007018">
    <property type="term" value="P:microtubule-based movement"/>
    <property type="evidence" value="ECO:0007669"/>
    <property type="project" value="InterPro"/>
</dbReference>
<comment type="caution">
    <text evidence="9">The sequence shown here is derived from an EMBL/GenBank/DDBJ whole genome shotgun (WGS) entry which is preliminary data.</text>
</comment>
<comment type="similarity">
    <text evidence="5">Belongs to the TRAFAC class myosin-kinesin ATPase superfamily. Kinesin family. KIN-10 subfamily.</text>
</comment>
<dbReference type="FunFam" id="1.10.150.280:FF:000003">
    <property type="entry name" value="Kinesin-like protein KIN-10C"/>
    <property type="match status" value="1"/>
</dbReference>
<dbReference type="InterPro" id="IPR001752">
    <property type="entry name" value="Kinesin_motor_dom"/>
</dbReference>
<dbReference type="Pfam" id="PF00225">
    <property type="entry name" value="Kinesin"/>
    <property type="match status" value="1"/>
</dbReference>
<keyword evidence="10" id="KW-1185">Reference proteome</keyword>
<dbReference type="GO" id="GO:0003777">
    <property type="term" value="F:microtubule motor activity"/>
    <property type="evidence" value="ECO:0007669"/>
    <property type="project" value="InterPro"/>
</dbReference>
<dbReference type="SMART" id="SM00129">
    <property type="entry name" value="KISc"/>
    <property type="match status" value="1"/>
</dbReference>
<evidence type="ECO:0000256" key="5">
    <source>
        <dbReference type="ARBA" id="ARBA00061615"/>
    </source>
</evidence>
<evidence type="ECO:0000256" key="4">
    <source>
        <dbReference type="ARBA" id="ARBA00023175"/>
    </source>
</evidence>
<dbReference type="Proteomes" id="UP001418222">
    <property type="component" value="Unassembled WGS sequence"/>
</dbReference>
<dbReference type="GO" id="GO:0007052">
    <property type="term" value="P:mitotic spindle organization"/>
    <property type="evidence" value="ECO:0007669"/>
    <property type="project" value="TreeGrafter"/>
</dbReference>
<dbReference type="PANTHER" id="PTHR47969:SF9">
    <property type="entry name" value="KINESIN-LIKE PROTEIN"/>
    <property type="match status" value="1"/>
</dbReference>
<dbReference type="GO" id="GO:0051231">
    <property type="term" value="P:spindle elongation"/>
    <property type="evidence" value="ECO:0007669"/>
    <property type="project" value="TreeGrafter"/>
</dbReference>
<gene>
    <name evidence="9" type="primary">PSS1</name>
    <name evidence="9" type="ORF">KSP39_PZI010507</name>
</gene>
<dbReference type="PRINTS" id="PR00380">
    <property type="entry name" value="KINESINHEAVY"/>
</dbReference>
<evidence type="ECO:0000256" key="6">
    <source>
        <dbReference type="PROSITE-ProRule" id="PRU00283"/>
    </source>
</evidence>
<accession>A0AAP0G6F9</accession>
<dbReference type="InterPro" id="IPR027640">
    <property type="entry name" value="Kinesin-like_fam"/>
</dbReference>
<feature type="domain" description="Kinesin motor" evidence="8">
    <location>
        <begin position="17"/>
        <end position="331"/>
    </location>
</feature>
<name>A0AAP0G6F9_9ASPA</name>
<evidence type="ECO:0000313" key="9">
    <source>
        <dbReference type="EMBL" id="KAK8940456.1"/>
    </source>
</evidence>
<evidence type="ECO:0000256" key="7">
    <source>
        <dbReference type="RuleBase" id="RU000394"/>
    </source>
</evidence>
<dbReference type="Gene3D" id="1.10.150.280">
    <property type="entry name" value="AF1531-like domain"/>
    <property type="match status" value="1"/>
</dbReference>
<keyword evidence="1 7" id="KW-0493">Microtubule</keyword>
<dbReference type="SUPFAM" id="SSF52540">
    <property type="entry name" value="P-loop containing nucleoside triphosphate hydrolases"/>
    <property type="match status" value="1"/>
</dbReference>
<protein>
    <recommendedName>
        <fullName evidence="7">Kinesin-like protein</fullName>
    </recommendedName>
</protein>
<evidence type="ECO:0000256" key="3">
    <source>
        <dbReference type="ARBA" id="ARBA00022840"/>
    </source>
</evidence>
<dbReference type="InterPro" id="IPR027417">
    <property type="entry name" value="P-loop_NTPase"/>
</dbReference>
<sequence length="569" mass="63368">MESPRAKPQSTSTSQSHVRVVLKVRPFLPSEFKNGETLTPCIFLLDRPGDEVTVHIKDQLTSRNEIYKLDSIFGQDDLISQIFHKEVFSMISGIFHGINATIFVYGATGSGKTYTMQGTEIELGLIPLAVAAILSSISGSQFLVEFSYYEVYLDRCYDLLEPKAKEIMALDDKDGKVQLKGLSWLPVSSLVEFNESYSIGVQRRKVAHTELNDVSSRSHAVLTIAVRNGDVKGKLNLIDLAGNEDNKRTCNEGIRLQESAKINQSLFALSNVIHALNNNEPRIPYRESKLTRILQDSLGGESRALMIACLNPGSYQEAAHTVSLAARSRQVVNYVGSAKRKEVPKESVDMEAKLRAWLESKGKTRNIQRMNVRTPNPISYSKDLRSSCTSVKLKDAESISTSSKGRKLFDSEALVASSIEVTNENLEDESFVSRNLKYTEKNLESHGSQKKVLLPIKPSNYQLPDDDSTSLFLLDSKTPSRKCGFNETSTPLDKFKESLVEDYISFLNVANKMELMQLKGIGQKRAECILELRKDSSTPIKSLSDLEQIGLSSKQVQDLLKTGTRGMFA</sequence>
<keyword evidence="2 6" id="KW-0547">Nucleotide-binding</keyword>
<reference evidence="9 10" key="1">
    <citation type="journal article" date="2022" name="Nat. Plants">
        <title>Genomes of leafy and leafless Platanthera orchids illuminate the evolution of mycoheterotrophy.</title>
        <authorList>
            <person name="Li M.H."/>
            <person name="Liu K.W."/>
            <person name="Li Z."/>
            <person name="Lu H.C."/>
            <person name="Ye Q.L."/>
            <person name="Zhang D."/>
            <person name="Wang J.Y."/>
            <person name="Li Y.F."/>
            <person name="Zhong Z.M."/>
            <person name="Liu X."/>
            <person name="Yu X."/>
            <person name="Liu D.K."/>
            <person name="Tu X.D."/>
            <person name="Liu B."/>
            <person name="Hao Y."/>
            <person name="Liao X.Y."/>
            <person name="Jiang Y.T."/>
            <person name="Sun W.H."/>
            <person name="Chen J."/>
            <person name="Chen Y.Q."/>
            <person name="Ai Y."/>
            <person name="Zhai J.W."/>
            <person name="Wu S.S."/>
            <person name="Zhou Z."/>
            <person name="Hsiao Y.Y."/>
            <person name="Wu W.L."/>
            <person name="Chen Y.Y."/>
            <person name="Lin Y.F."/>
            <person name="Hsu J.L."/>
            <person name="Li C.Y."/>
            <person name="Wang Z.W."/>
            <person name="Zhao X."/>
            <person name="Zhong W.Y."/>
            <person name="Ma X.K."/>
            <person name="Ma L."/>
            <person name="Huang J."/>
            <person name="Chen G.Z."/>
            <person name="Huang M.Z."/>
            <person name="Huang L."/>
            <person name="Peng D.H."/>
            <person name="Luo Y.B."/>
            <person name="Zou S.Q."/>
            <person name="Chen S.P."/>
            <person name="Lan S."/>
            <person name="Tsai W.C."/>
            <person name="Van de Peer Y."/>
            <person name="Liu Z.J."/>
        </authorList>
    </citation>
    <scope>NUCLEOTIDE SEQUENCE [LARGE SCALE GENOMIC DNA]</scope>
    <source>
        <strain evidence="9">Lor287</strain>
    </source>
</reference>
<dbReference type="PROSITE" id="PS50067">
    <property type="entry name" value="KINESIN_MOTOR_2"/>
    <property type="match status" value="1"/>
</dbReference>
<proteinExistence type="inferred from homology"/>
<dbReference type="GO" id="GO:0008017">
    <property type="term" value="F:microtubule binding"/>
    <property type="evidence" value="ECO:0007669"/>
    <property type="project" value="InterPro"/>
</dbReference>
<evidence type="ECO:0000313" key="10">
    <source>
        <dbReference type="Proteomes" id="UP001418222"/>
    </source>
</evidence>
<dbReference type="InterPro" id="IPR019821">
    <property type="entry name" value="Kinesin_motor_CS"/>
</dbReference>